<organism evidence="2 3">
    <name type="scientific">Patiriisocius marinistellae</name>
    <dbReference type="NCBI Taxonomy" id="2494560"/>
    <lineage>
        <taxon>Bacteria</taxon>
        <taxon>Pseudomonadati</taxon>
        <taxon>Bacteroidota</taxon>
        <taxon>Flavobacteriia</taxon>
        <taxon>Flavobacteriales</taxon>
        <taxon>Flavobacteriaceae</taxon>
        <taxon>Patiriisocius</taxon>
    </lineage>
</organism>
<proteinExistence type="predicted"/>
<dbReference type="SUPFAM" id="SSF69255">
    <property type="entry name" value="gp5 N-terminal domain-like"/>
    <property type="match status" value="1"/>
</dbReference>
<dbReference type="Pfam" id="PF05954">
    <property type="entry name" value="Phage_GPD"/>
    <property type="match status" value="1"/>
</dbReference>
<dbReference type="SUPFAM" id="SSF69349">
    <property type="entry name" value="Phage fibre proteins"/>
    <property type="match status" value="1"/>
</dbReference>
<dbReference type="AlphaFoldDB" id="A0A5J4G1A3"/>
<dbReference type="Pfam" id="PF04717">
    <property type="entry name" value="Phage_base_V"/>
    <property type="match status" value="1"/>
</dbReference>
<accession>A0A5J4G1A3</accession>
<feature type="domain" description="Gp5/Type VI secretion system Vgr protein OB-fold" evidence="1">
    <location>
        <begin position="359"/>
        <end position="433"/>
    </location>
</feature>
<dbReference type="Gene3D" id="2.30.110.50">
    <property type="match status" value="1"/>
</dbReference>
<gene>
    <name evidence="2" type="ORF">ULMS_16730</name>
</gene>
<dbReference type="InterPro" id="IPR037026">
    <property type="entry name" value="Vgr_OB-fold_dom_sf"/>
</dbReference>
<dbReference type="Gene3D" id="3.55.50.10">
    <property type="entry name" value="Baseplate protein-like domains"/>
    <property type="match status" value="1"/>
</dbReference>
<evidence type="ECO:0000313" key="2">
    <source>
        <dbReference type="EMBL" id="GEQ86165.1"/>
    </source>
</evidence>
<sequence>MGLELTTILIEGKEVEGFQHLKLTQNIDTHNELQVHFPMDIFEGDEPIENHGLKSKDNLGKKISIQVPGNSISNFDKELKFTGIITEVSIVRGENTDAGNITILTAKSNDIISNDGPNYNSFENMKLSNIAKECCSAYGLTAKINPAYNSTIEYVVQHNESAYQFLHRLGRQYGEWFYYNEDTVYFGKPSTETVKLSFNMDLIDFQTKLIPKSHDYKFVSNNYLLDKVEEDNTKGSFNFKNDKTNKANNAGKEIFKNQKDVWINFNNNEKAGDVLKSLSKKHREAIAMNQIKVNGVSLNPAVAPGKIIDIDGENYRMTKVTHSVSYAGGYTNQFEGISGDLETSPLTDINSFPKSESQIAIITDNHDENSLGRVKVQFAWQKKQGISTPWIRLVVPHAGEGQGMEFFPEIGDQVIVDFEGGNAECPYVVGSVYHKSQKPASNTSSGNDVKAIKTKGGSTIIFKDKGGEESITIEDKNGNSIVIDTSKDDIAITAGNNITLTAGADFTITAGGNVNIDAGSDIKTNAGSKHQNTSGLDFEITAGINAKIEAQVGIEAKGGATAKLEAPMVDINGSGMTNVKGGVVNLN</sequence>
<dbReference type="InterPro" id="IPR006531">
    <property type="entry name" value="Gp5/Vgr_OB"/>
</dbReference>
<dbReference type="EMBL" id="BKCF01000002">
    <property type="protein sequence ID" value="GEQ86165.1"/>
    <property type="molecule type" value="Genomic_DNA"/>
</dbReference>
<protein>
    <recommendedName>
        <fullName evidence="1">Gp5/Type VI secretion system Vgr protein OB-fold domain-containing protein</fullName>
    </recommendedName>
</protein>
<name>A0A5J4G1A3_9FLAO</name>
<reference evidence="2 3" key="1">
    <citation type="submission" date="2019-08" db="EMBL/GenBank/DDBJ databases">
        <title>Ulvibacter marinistellae sp. nov., isolated from a starfish, Patiria pectinifera.</title>
        <authorList>
            <person name="Kawano K."/>
            <person name="Ushijima N."/>
            <person name="Kihara M."/>
            <person name="Itoh H."/>
        </authorList>
    </citation>
    <scope>NUCLEOTIDE SEQUENCE [LARGE SCALE GENOMIC DNA]</scope>
    <source>
        <strain evidence="2 3">KK4</strain>
    </source>
</reference>
<keyword evidence="3" id="KW-1185">Reference proteome</keyword>
<evidence type="ECO:0000313" key="3">
    <source>
        <dbReference type="Proteomes" id="UP000326994"/>
    </source>
</evidence>
<dbReference type="RefSeq" id="WP_151894091.1">
    <property type="nucleotide sequence ID" value="NZ_BKCF01000002.1"/>
</dbReference>
<dbReference type="SUPFAM" id="SSF69279">
    <property type="entry name" value="Phage tail proteins"/>
    <property type="match status" value="1"/>
</dbReference>
<dbReference type="OrthoDB" id="7033094at2"/>
<evidence type="ECO:0000259" key="1">
    <source>
        <dbReference type="Pfam" id="PF04717"/>
    </source>
</evidence>
<comment type="caution">
    <text evidence="2">The sequence shown here is derived from an EMBL/GenBank/DDBJ whole genome shotgun (WGS) entry which is preliminary data.</text>
</comment>
<dbReference type="Gene3D" id="4.10.220.110">
    <property type="match status" value="1"/>
</dbReference>
<dbReference type="Proteomes" id="UP000326994">
    <property type="component" value="Unassembled WGS sequence"/>
</dbReference>
<dbReference type="Gene3D" id="2.40.50.230">
    <property type="entry name" value="Gp5 N-terminal domain"/>
    <property type="match status" value="1"/>
</dbReference>